<feature type="region of interest" description="Disordered" evidence="1">
    <location>
        <begin position="207"/>
        <end position="337"/>
    </location>
</feature>
<evidence type="ECO:0000313" key="2">
    <source>
        <dbReference type="EMBL" id="MEO1769855.1"/>
    </source>
</evidence>
<reference evidence="2 3" key="1">
    <citation type="submission" date="2024-02" db="EMBL/GenBank/DDBJ databases">
        <title>The Genome Sequence of Enterococcus sp. DIV0159.</title>
        <authorList>
            <person name="Earl A."/>
            <person name="Manson A."/>
            <person name="Gilmore M."/>
            <person name="Sanders J."/>
            <person name="Shea T."/>
            <person name="Howe W."/>
            <person name="Livny J."/>
            <person name="Cuomo C."/>
            <person name="Neafsey D."/>
            <person name="Birren B."/>
        </authorList>
    </citation>
    <scope>NUCLEOTIDE SEQUENCE [LARGE SCALE GENOMIC DNA]</scope>
    <source>
        <strain evidence="2 3">665A</strain>
    </source>
</reference>
<feature type="compositionally biased region" description="Basic residues" evidence="1">
    <location>
        <begin position="326"/>
        <end position="337"/>
    </location>
</feature>
<sequence>MTKVLTQYQLFVTKRENLEKKIEEFYNDTKQTACVIQYALAIMVKNAFSTQDFSYFAKELVCSLFLTSSVEELNSVRNLCVYFEDYFTEDEWVQVIDRLFENQIEYAQLTEQTRLRIEKLRPILNVGEQAGEKKLTLKALFKDESSKGHNWSLSNVVALRSSQEHRALLNILGELTIFQKEGTRRFTEVVWLDFSIDERFRDFDIRNEEDPNYQPDKLERGKTTQQKQKTDEKKPSEKGHSQQKKDFSQMTDSSFSEDSTDKGQPKKKDLSLSGTKLKRTKEEILEEKRRIRGKGKNPDLFGEQAKKREEKKKEQELRKKLVGNNKPKKNRKRKKRK</sequence>
<accession>A0ABV0EMJ7</accession>
<dbReference type="Proteomes" id="UP000664357">
    <property type="component" value="Unassembled WGS sequence"/>
</dbReference>
<feature type="compositionally biased region" description="Polar residues" evidence="1">
    <location>
        <begin position="248"/>
        <end position="257"/>
    </location>
</feature>
<keyword evidence="3" id="KW-1185">Reference proteome</keyword>
<proteinExistence type="predicted"/>
<organism evidence="2 3">
    <name type="scientific">Candidatus Enterococcus ferrettii</name>
    <dbReference type="NCBI Taxonomy" id="2815324"/>
    <lineage>
        <taxon>Bacteria</taxon>
        <taxon>Bacillati</taxon>
        <taxon>Bacillota</taxon>
        <taxon>Bacilli</taxon>
        <taxon>Lactobacillales</taxon>
        <taxon>Enterococcaceae</taxon>
        <taxon>Enterococcus</taxon>
    </lineage>
</organism>
<name>A0ABV0EMJ7_9ENTE</name>
<gene>
    <name evidence="2" type="ORF">JZO67_001806</name>
</gene>
<dbReference type="RefSeq" id="WP_207702083.1">
    <property type="nucleotide sequence ID" value="NZ_JAFREL020000001.1"/>
</dbReference>
<feature type="compositionally biased region" description="Basic and acidic residues" evidence="1">
    <location>
        <begin position="280"/>
        <end position="289"/>
    </location>
</feature>
<evidence type="ECO:0000256" key="1">
    <source>
        <dbReference type="SAM" id="MobiDB-lite"/>
    </source>
</evidence>
<feature type="compositionally biased region" description="Basic and acidic residues" evidence="1">
    <location>
        <begin position="304"/>
        <end position="319"/>
    </location>
</feature>
<dbReference type="EMBL" id="JAFREL020000001">
    <property type="protein sequence ID" value="MEO1769855.1"/>
    <property type="molecule type" value="Genomic_DNA"/>
</dbReference>
<feature type="compositionally biased region" description="Basic and acidic residues" evidence="1">
    <location>
        <begin position="259"/>
        <end position="270"/>
    </location>
</feature>
<evidence type="ECO:0000313" key="3">
    <source>
        <dbReference type="Proteomes" id="UP000664357"/>
    </source>
</evidence>
<comment type="caution">
    <text evidence="2">The sequence shown here is derived from an EMBL/GenBank/DDBJ whole genome shotgun (WGS) entry which is preliminary data.</text>
</comment>
<protein>
    <submittedName>
        <fullName evidence="2">Uncharacterized protein</fullName>
    </submittedName>
</protein>
<feature type="compositionally biased region" description="Basic and acidic residues" evidence="1">
    <location>
        <begin position="216"/>
        <end position="247"/>
    </location>
</feature>